<dbReference type="EMBL" id="MHLI01000015">
    <property type="protein sequence ID" value="OGZ05210.1"/>
    <property type="molecule type" value="Genomic_DNA"/>
</dbReference>
<keyword evidence="1" id="KW-1133">Transmembrane helix</keyword>
<keyword evidence="1" id="KW-0472">Membrane</keyword>
<feature type="transmembrane region" description="Helical" evidence="1">
    <location>
        <begin position="26"/>
        <end position="49"/>
    </location>
</feature>
<dbReference type="AlphaFoldDB" id="A0A1G2CWY8"/>
<evidence type="ECO:0000256" key="1">
    <source>
        <dbReference type="SAM" id="Phobius"/>
    </source>
</evidence>
<feature type="transmembrane region" description="Helical" evidence="1">
    <location>
        <begin position="55"/>
        <end position="75"/>
    </location>
</feature>
<proteinExistence type="predicted"/>
<evidence type="ECO:0000313" key="3">
    <source>
        <dbReference type="Proteomes" id="UP000177122"/>
    </source>
</evidence>
<sequence>MKLVVDLAESFVRAFRLEKSRRKAGFCLMIWGMLHLLAGCAYFSIVVIYDIKFSFMLIIPLLSCIMGLVMIKAALRLIIHR</sequence>
<evidence type="ECO:0000313" key="2">
    <source>
        <dbReference type="EMBL" id="OGZ05210.1"/>
    </source>
</evidence>
<accession>A0A1G2CWY8</accession>
<keyword evidence="1" id="KW-0812">Transmembrane</keyword>
<protein>
    <submittedName>
        <fullName evidence="2">Uncharacterized protein</fullName>
    </submittedName>
</protein>
<gene>
    <name evidence="2" type="ORF">A2845_02725</name>
</gene>
<organism evidence="2 3">
    <name type="scientific">Candidatus Lloydbacteria bacterium RIFCSPHIGHO2_01_FULL_49_22</name>
    <dbReference type="NCBI Taxonomy" id="1798658"/>
    <lineage>
        <taxon>Bacteria</taxon>
        <taxon>Candidatus Lloydiibacteriota</taxon>
    </lineage>
</organism>
<dbReference type="Proteomes" id="UP000177122">
    <property type="component" value="Unassembled WGS sequence"/>
</dbReference>
<comment type="caution">
    <text evidence="2">The sequence shown here is derived from an EMBL/GenBank/DDBJ whole genome shotgun (WGS) entry which is preliminary data.</text>
</comment>
<name>A0A1G2CWY8_9BACT</name>
<reference evidence="2 3" key="1">
    <citation type="journal article" date="2016" name="Nat. Commun.">
        <title>Thousands of microbial genomes shed light on interconnected biogeochemical processes in an aquifer system.</title>
        <authorList>
            <person name="Anantharaman K."/>
            <person name="Brown C.T."/>
            <person name="Hug L.A."/>
            <person name="Sharon I."/>
            <person name="Castelle C.J."/>
            <person name="Probst A.J."/>
            <person name="Thomas B.C."/>
            <person name="Singh A."/>
            <person name="Wilkins M.J."/>
            <person name="Karaoz U."/>
            <person name="Brodie E.L."/>
            <person name="Williams K.H."/>
            <person name="Hubbard S.S."/>
            <person name="Banfield J.F."/>
        </authorList>
    </citation>
    <scope>NUCLEOTIDE SEQUENCE [LARGE SCALE GENOMIC DNA]</scope>
</reference>